<evidence type="ECO:0000313" key="6">
    <source>
        <dbReference type="Ensembl" id="ENSAPLP00020008347.1"/>
    </source>
</evidence>
<dbReference type="SMART" id="SM00409">
    <property type="entry name" value="IG"/>
    <property type="match status" value="1"/>
</dbReference>
<dbReference type="AlphaFoldDB" id="A0A8B9SMB5"/>
<dbReference type="Pfam" id="PF07686">
    <property type="entry name" value="V-set"/>
    <property type="match status" value="1"/>
</dbReference>
<sequence>GVNGMSWVQQMLWGLRAAATLDESGGGRVSPGGSLTLVCKGSGFTFSSYNMAWMRQAPGKGLEWVAGITSSGSTTFYAPGRFTISRSYWYSTATLQMNSLKAEDTATYYCAKDAGSYAGDGSRIDVISSSSITPTTTTSLFRAVVGGGVFGLEAVHLQGERALPVVPGEGEASLHCRCVACVTITRVNLCDELKPLPRCLSHPPHVVAAEGVSRALAGQGQGPPGTHEAPSGLREPEHCASCHSAPPHLPSLHQPLLPCGRLAPHLLSSDLTAVLG</sequence>
<evidence type="ECO:0000256" key="3">
    <source>
        <dbReference type="ARBA" id="ARBA00043265"/>
    </source>
</evidence>
<evidence type="ECO:0000256" key="1">
    <source>
        <dbReference type="ARBA" id="ARBA00022859"/>
    </source>
</evidence>
<dbReference type="InterPro" id="IPR013783">
    <property type="entry name" value="Ig-like_fold"/>
</dbReference>
<keyword evidence="2" id="KW-1064">Adaptive immunity</keyword>
<reference evidence="6" key="2">
    <citation type="submission" date="2025-09" db="UniProtKB">
        <authorList>
            <consortium name="Ensembl"/>
        </authorList>
    </citation>
    <scope>IDENTIFICATION</scope>
</reference>
<keyword evidence="1" id="KW-0391">Immunity</keyword>
<dbReference type="InterPro" id="IPR013106">
    <property type="entry name" value="Ig_V-set"/>
</dbReference>
<dbReference type="GO" id="GO:0005576">
    <property type="term" value="C:extracellular region"/>
    <property type="evidence" value="ECO:0007669"/>
    <property type="project" value="UniProtKB-ARBA"/>
</dbReference>
<evidence type="ECO:0000313" key="7">
    <source>
        <dbReference type="Proteomes" id="UP000694400"/>
    </source>
</evidence>
<dbReference type="FunFam" id="2.60.40.10:FF:002198">
    <property type="entry name" value="Immunoglobulin heavy variable 5-2"/>
    <property type="match status" value="1"/>
</dbReference>
<dbReference type="GO" id="GO:0002250">
    <property type="term" value="P:adaptive immune response"/>
    <property type="evidence" value="ECO:0007669"/>
    <property type="project" value="UniProtKB-KW"/>
</dbReference>
<dbReference type="PANTHER" id="PTHR23266">
    <property type="entry name" value="IMMUNOGLOBULIN HEAVY CHAIN"/>
    <property type="match status" value="1"/>
</dbReference>
<dbReference type="Proteomes" id="UP000694400">
    <property type="component" value="Unassembled WGS sequence"/>
</dbReference>
<dbReference type="InterPro" id="IPR007110">
    <property type="entry name" value="Ig-like_dom"/>
</dbReference>
<feature type="domain" description="Ig-like" evidence="5">
    <location>
        <begin position="29"/>
        <end position="133"/>
    </location>
</feature>
<organism evidence="6 7">
    <name type="scientific">Anas platyrhynchos</name>
    <name type="common">Mallard</name>
    <name type="synonym">Anas boschas</name>
    <dbReference type="NCBI Taxonomy" id="8839"/>
    <lineage>
        <taxon>Eukaryota</taxon>
        <taxon>Metazoa</taxon>
        <taxon>Chordata</taxon>
        <taxon>Craniata</taxon>
        <taxon>Vertebrata</taxon>
        <taxon>Euteleostomi</taxon>
        <taxon>Archelosauria</taxon>
        <taxon>Archosauria</taxon>
        <taxon>Dinosauria</taxon>
        <taxon>Saurischia</taxon>
        <taxon>Theropoda</taxon>
        <taxon>Coelurosauria</taxon>
        <taxon>Aves</taxon>
        <taxon>Neognathae</taxon>
        <taxon>Galloanserae</taxon>
        <taxon>Anseriformes</taxon>
        <taxon>Anatidae</taxon>
        <taxon>Anatinae</taxon>
        <taxon>Anas</taxon>
    </lineage>
</organism>
<evidence type="ECO:0000259" key="5">
    <source>
        <dbReference type="PROSITE" id="PS50835"/>
    </source>
</evidence>
<dbReference type="SUPFAM" id="SSF48726">
    <property type="entry name" value="Immunoglobulin"/>
    <property type="match status" value="1"/>
</dbReference>
<dbReference type="InterPro" id="IPR036179">
    <property type="entry name" value="Ig-like_dom_sf"/>
</dbReference>
<dbReference type="Gene3D" id="2.60.40.10">
    <property type="entry name" value="Immunoglobulins"/>
    <property type="match status" value="1"/>
</dbReference>
<dbReference type="PROSITE" id="PS50835">
    <property type="entry name" value="IG_LIKE"/>
    <property type="match status" value="1"/>
</dbReference>
<dbReference type="InterPro" id="IPR050199">
    <property type="entry name" value="IgHV"/>
</dbReference>
<name>A0A8B9SMB5_ANAPL</name>
<dbReference type="GO" id="GO:0019814">
    <property type="term" value="C:immunoglobulin complex"/>
    <property type="evidence" value="ECO:0007669"/>
    <property type="project" value="UniProtKB-KW"/>
</dbReference>
<protein>
    <recommendedName>
        <fullName evidence="5">Ig-like domain-containing protein</fullName>
    </recommendedName>
</protein>
<dbReference type="SMART" id="SM00406">
    <property type="entry name" value="IGv"/>
    <property type="match status" value="1"/>
</dbReference>
<evidence type="ECO:0000256" key="2">
    <source>
        <dbReference type="ARBA" id="ARBA00023130"/>
    </source>
</evidence>
<dbReference type="InterPro" id="IPR003599">
    <property type="entry name" value="Ig_sub"/>
</dbReference>
<keyword evidence="3" id="KW-1280">Immunoglobulin</keyword>
<reference evidence="6" key="1">
    <citation type="submission" date="2025-08" db="UniProtKB">
        <authorList>
            <consortium name="Ensembl"/>
        </authorList>
    </citation>
    <scope>IDENTIFICATION</scope>
</reference>
<feature type="region of interest" description="Disordered" evidence="4">
    <location>
        <begin position="216"/>
        <end position="240"/>
    </location>
</feature>
<accession>A0A8B9SMB5</accession>
<evidence type="ECO:0000256" key="4">
    <source>
        <dbReference type="SAM" id="MobiDB-lite"/>
    </source>
</evidence>
<proteinExistence type="predicted"/>
<dbReference type="Ensembl" id="ENSAPLT00020008982.1">
    <property type="protein sequence ID" value="ENSAPLP00020008347.1"/>
    <property type="gene ID" value="ENSAPLG00020006163.1"/>
</dbReference>